<comment type="caution">
    <text evidence="1">The sequence shown here is derived from an EMBL/GenBank/DDBJ whole genome shotgun (WGS) entry which is preliminary data.</text>
</comment>
<accession>A0ACC0D1C1</accession>
<dbReference type="EMBL" id="MU394315">
    <property type="protein sequence ID" value="KAI6086520.1"/>
    <property type="molecule type" value="Genomic_DNA"/>
</dbReference>
<organism evidence="1 2">
    <name type="scientific">Hypoxylon rubiginosum</name>
    <dbReference type="NCBI Taxonomy" id="110542"/>
    <lineage>
        <taxon>Eukaryota</taxon>
        <taxon>Fungi</taxon>
        <taxon>Dikarya</taxon>
        <taxon>Ascomycota</taxon>
        <taxon>Pezizomycotina</taxon>
        <taxon>Sordariomycetes</taxon>
        <taxon>Xylariomycetidae</taxon>
        <taxon>Xylariales</taxon>
        <taxon>Hypoxylaceae</taxon>
        <taxon>Hypoxylon</taxon>
    </lineage>
</organism>
<reference evidence="1 2" key="1">
    <citation type="journal article" date="2022" name="New Phytol.">
        <title>Ecological generalism drives hyperdiversity of secondary metabolite gene clusters in xylarialean endophytes.</title>
        <authorList>
            <person name="Franco M.E.E."/>
            <person name="Wisecaver J.H."/>
            <person name="Arnold A.E."/>
            <person name="Ju Y.M."/>
            <person name="Slot J.C."/>
            <person name="Ahrendt S."/>
            <person name="Moore L.P."/>
            <person name="Eastman K.E."/>
            <person name="Scott K."/>
            <person name="Konkel Z."/>
            <person name="Mondo S.J."/>
            <person name="Kuo A."/>
            <person name="Hayes R.D."/>
            <person name="Haridas S."/>
            <person name="Andreopoulos B."/>
            <person name="Riley R."/>
            <person name="LaButti K."/>
            <person name="Pangilinan J."/>
            <person name="Lipzen A."/>
            <person name="Amirebrahimi M."/>
            <person name="Yan J."/>
            <person name="Adam C."/>
            <person name="Keymanesh K."/>
            <person name="Ng V."/>
            <person name="Louie K."/>
            <person name="Northen T."/>
            <person name="Drula E."/>
            <person name="Henrissat B."/>
            <person name="Hsieh H.M."/>
            <person name="Youens-Clark K."/>
            <person name="Lutzoni F."/>
            <person name="Miadlikowska J."/>
            <person name="Eastwood D.C."/>
            <person name="Hamelin R.C."/>
            <person name="Grigoriev I.V."/>
            <person name="U'Ren J.M."/>
        </authorList>
    </citation>
    <scope>NUCLEOTIDE SEQUENCE [LARGE SCALE GENOMIC DNA]</scope>
    <source>
        <strain evidence="1 2">ER1909</strain>
    </source>
</reference>
<dbReference type="Proteomes" id="UP001497680">
    <property type="component" value="Unassembled WGS sequence"/>
</dbReference>
<keyword evidence="2" id="KW-1185">Reference proteome</keyword>
<gene>
    <name evidence="1" type="ORF">F4821DRAFT_259984</name>
</gene>
<evidence type="ECO:0000313" key="1">
    <source>
        <dbReference type="EMBL" id="KAI6086520.1"/>
    </source>
</evidence>
<name>A0ACC0D1C1_9PEZI</name>
<proteinExistence type="predicted"/>
<sequence>MAVKQSNKYILGGSSEELDRIHGIHETIVSHIGTVLLAPVDFSSSGLRVLDSGTAGGRWLRDLREEKGGEHEFIGTDITESFFPQEPKPEDGITYKTQDITQPWPQGWDQSFDLVHQRFVLGGIRQPFLKDAIGNLMNLVKPGGWILLMESDVSERVVNGEQDGAAEVWRLLRHLYMAMGVEPDPDKYLRDWFEEAGLVDIHEQRIFVPVGAGRSDPEMRDRSLRSVVVTAQHLAMGAKQVGIPSFPADELDALPGRVQTALEKKGGGLHVYAIWARRSLR</sequence>
<protein>
    <submittedName>
        <fullName evidence="1">S-adenosyl-L-methionine-dependent methyltransferase</fullName>
    </submittedName>
</protein>
<keyword evidence="1" id="KW-0489">Methyltransferase</keyword>
<keyword evidence="1" id="KW-0808">Transferase</keyword>
<evidence type="ECO:0000313" key="2">
    <source>
        <dbReference type="Proteomes" id="UP001497680"/>
    </source>
</evidence>